<dbReference type="Gene3D" id="1.20.1560.10">
    <property type="entry name" value="ABC transporter type 1, transmembrane domain"/>
    <property type="match status" value="1"/>
</dbReference>
<evidence type="ECO:0000256" key="7">
    <source>
        <dbReference type="ARBA" id="ARBA00022989"/>
    </source>
</evidence>
<dbReference type="SUPFAM" id="SSF90123">
    <property type="entry name" value="ABC transporter transmembrane region"/>
    <property type="match status" value="1"/>
</dbReference>
<dbReference type="SMART" id="SM00382">
    <property type="entry name" value="AAA"/>
    <property type="match status" value="1"/>
</dbReference>
<evidence type="ECO:0000259" key="10">
    <source>
        <dbReference type="PROSITE" id="PS50893"/>
    </source>
</evidence>
<organism evidence="12 13">
    <name type="scientific">Weeksella virosa (strain ATCC 43766 / DSM 16922 / JCM 21250 / CCUG 30538 / CDC 9751 / IAM 14551 / NBRC 16016 / NCTC 11634 / CL345/78)</name>
    <dbReference type="NCBI Taxonomy" id="865938"/>
    <lineage>
        <taxon>Bacteria</taxon>
        <taxon>Pseudomonadati</taxon>
        <taxon>Bacteroidota</taxon>
        <taxon>Flavobacteriia</taxon>
        <taxon>Flavobacteriales</taxon>
        <taxon>Weeksellaceae</taxon>
        <taxon>Weeksella</taxon>
    </lineage>
</organism>
<dbReference type="InterPro" id="IPR003439">
    <property type="entry name" value="ABC_transporter-like_ATP-bd"/>
</dbReference>
<evidence type="ECO:0000256" key="5">
    <source>
        <dbReference type="ARBA" id="ARBA00022741"/>
    </source>
</evidence>
<comment type="subcellular location">
    <subcellularLocation>
        <location evidence="1">Cell membrane</location>
        <topology evidence="1">Multi-pass membrane protein</topology>
    </subcellularLocation>
</comment>
<keyword evidence="13" id="KW-1185">Reference proteome</keyword>
<dbReference type="eggNOG" id="COG1132">
    <property type="taxonomic scope" value="Bacteria"/>
</dbReference>
<dbReference type="Pfam" id="PF00664">
    <property type="entry name" value="ABC_membrane"/>
    <property type="match status" value="1"/>
</dbReference>
<evidence type="ECO:0000313" key="13">
    <source>
        <dbReference type="Proteomes" id="UP000008641"/>
    </source>
</evidence>
<dbReference type="InterPro" id="IPR039421">
    <property type="entry name" value="Type_1_exporter"/>
</dbReference>
<reference evidence="12 13" key="1">
    <citation type="journal article" date="2011" name="Stand. Genomic Sci.">
        <title>Complete genome sequence of Weeksella virosa type strain (9751).</title>
        <authorList>
            <person name="Lang E."/>
            <person name="Teshima H."/>
            <person name="Lucas S."/>
            <person name="Lapidus A."/>
            <person name="Hammon N."/>
            <person name="Deshpande S."/>
            <person name="Nolan M."/>
            <person name="Cheng J.F."/>
            <person name="Pitluck S."/>
            <person name="Liolios K."/>
            <person name="Pagani I."/>
            <person name="Mikhailova N."/>
            <person name="Ivanova N."/>
            <person name="Mavromatis K."/>
            <person name="Pati A."/>
            <person name="Tapia R."/>
            <person name="Han C."/>
            <person name="Goodwin L."/>
            <person name="Chen A."/>
            <person name="Palaniappan K."/>
            <person name="Land M."/>
            <person name="Hauser L."/>
            <person name="Chang Y.J."/>
            <person name="Jeffries C.D."/>
            <person name="Brambilla E.M."/>
            <person name="Kopitz M."/>
            <person name="Rohde M."/>
            <person name="Goker M."/>
            <person name="Tindall B.J."/>
            <person name="Detter J.C."/>
            <person name="Woyke T."/>
            <person name="Bristow J."/>
            <person name="Eisen J.A."/>
            <person name="Markowitz V."/>
            <person name="Hugenholtz P."/>
            <person name="Klenk H.P."/>
            <person name="Kyrpides N.C."/>
        </authorList>
    </citation>
    <scope>NUCLEOTIDE SEQUENCE [LARGE SCALE GENOMIC DNA]</scope>
    <source>
        <strain evidence="13">ATCC 43766 / DSM 16922 / JCM 21250 / NBRC 16016 / NCTC 11634 / CL345/78</strain>
    </source>
</reference>
<dbReference type="GO" id="GO:0140359">
    <property type="term" value="F:ABC-type transporter activity"/>
    <property type="evidence" value="ECO:0007669"/>
    <property type="project" value="InterPro"/>
</dbReference>
<dbReference type="AlphaFoldDB" id="F0NZS6"/>
<evidence type="ECO:0000256" key="8">
    <source>
        <dbReference type="ARBA" id="ARBA00023136"/>
    </source>
</evidence>
<reference evidence="13" key="2">
    <citation type="journal article" date="2011" name="Stand. Genomic Sci.">
        <title>Complete genome sequence of Weeksella virosa type strain (9751T).</title>
        <authorList>
            <person name="Lang E."/>
            <person name="Teshima H."/>
            <person name="Lucas S."/>
            <person name="Lapidus A."/>
            <person name="Hammon N."/>
            <person name="Deshpande S."/>
            <person name="Nolan M."/>
            <person name="Cheng J."/>
            <person name="Pitluck S."/>
            <person name="Liolios K."/>
            <person name="Pagani I."/>
            <person name="Mikhailova N."/>
            <person name="Ivanova N."/>
            <person name="Mavromatis K."/>
            <person name="Pati A."/>
            <person name="Tapia R."/>
            <person name="Han C."/>
            <person name="Goodwin L."/>
            <person name="Chen A."/>
            <person name="Palaniappan K."/>
            <person name="Land M."/>
            <person name="Hauser L."/>
            <person name="Chang Y."/>
            <person name="Jeffries C."/>
            <person name="Brambilla E."/>
            <person name="Kopitz M."/>
            <person name="Rohde M."/>
            <person name="Goker M."/>
            <person name="Tindall B."/>
            <person name="Detter J."/>
            <person name="Woyke T."/>
            <person name="Bristow J."/>
            <person name="Eisen J."/>
            <person name="Markowitz V."/>
            <person name="Hugenholtz P."/>
            <person name="Klenk H."/>
            <person name="Kyrpides N."/>
        </authorList>
    </citation>
    <scope>NUCLEOTIDE SEQUENCE [LARGE SCALE GENOMIC DNA]</scope>
    <source>
        <strain evidence="13">ATCC 43766 / DSM 16922 / JCM 21250 / NBRC 16016 / NCTC 11634 / CL345/78</strain>
    </source>
</reference>
<gene>
    <name evidence="12" type="ordered locus">Weevi_0617</name>
</gene>
<dbReference type="STRING" id="865938.Weevi_0617"/>
<sequence>MDKIKKNSKISYYSYFKYVKGFIGNRFYVYVFLNFLIGLFDSLGLAMFIPLLAIATNSDSSGNESLSNLQPLIDFLQEKNIELSLGNTLLVMIFLFVLKGVFYYLKGNYLNKTLLIALRKIRLKLLAGLNGLSYEGFTHLDAGKVQNIMVAQTGQVMTSMNAYFMSIQHVVMLITYVLMAFLANWKFAIMIAFGAGLTNFLYKYINKVTKRHAAELVSVGNDFSGRLIQVSNNFKYLKATNKFTIFKTRLEHDIKNSENISYKIGLIGTIADSLREPMIIIIIAVVLYLQVEVLQNDFSSIMVSLLLFYRSLNYLVSLQSTINSFIKTSVGVDAVENLIDEMGEYKESTIGNKIDHINNIELQNVHVTFGEKQVLKNINLQIRKNTSIALVGESGAGKTTLANIICGLITPHEGEMYNNEENIGDFNIKSYREKVGYITQEAVIFDDTLFNNITLWDEKNEENLEKFHQTLKMVALDSFYAGLKDKENTALGNNGILVSGGQKQRISIARELYREVDLLILDEATSALDSETEKYIKDSIDLLQGKTTIVIIAHRLSTIKDVDCIYLMHEGEIVESGEYQNLLAKSEKFRKMVQLQEL</sequence>
<dbReference type="SUPFAM" id="SSF52540">
    <property type="entry name" value="P-loop containing nucleoside triphosphate hydrolases"/>
    <property type="match status" value="1"/>
</dbReference>
<evidence type="ECO:0000313" key="12">
    <source>
        <dbReference type="EMBL" id="ADX67335.1"/>
    </source>
</evidence>
<dbReference type="InterPro" id="IPR011527">
    <property type="entry name" value="ABC1_TM_dom"/>
</dbReference>
<dbReference type="Pfam" id="PF00005">
    <property type="entry name" value="ABC_tran"/>
    <property type="match status" value="1"/>
</dbReference>
<dbReference type="InterPro" id="IPR036640">
    <property type="entry name" value="ABC1_TM_sf"/>
</dbReference>
<evidence type="ECO:0000256" key="6">
    <source>
        <dbReference type="ARBA" id="ARBA00022840"/>
    </source>
</evidence>
<dbReference type="GO" id="GO:0034040">
    <property type="term" value="F:ATPase-coupled lipid transmembrane transporter activity"/>
    <property type="evidence" value="ECO:0007669"/>
    <property type="project" value="TreeGrafter"/>
</dbReference>
<dbReference type="KEGG" id="wvi:Weevi_0617"/>
<keyword evidence="8 9" id="KW-0472">Membrane</keyword>
<dbReference type="Gene3D" id="3.40.50.300">
    <property type="entry name" value="P-loop containing nucleotide triphosphate hydrolases"/>
    <property type="match status" value="1"/>
</dbReference>
<dbReference type="GO" id="GO:0005524">
    <property type="term" value="F:ATP binding"/>
    <property type="evidence" value="ECO:0007669"/>
    <property type="project" value="UniProtKB-KW"/>
</dbReference>
<feature type="transmembrane region" description="Helical" evidence="9">
    <location>
        <begin position="162"/>
        <end position="181"/>
    </location>
</feature>
<dbReference type="PROSITE" id="PS00211">
    <property type="entry name" value="ABC_TRANSPORTER_1"/>
    <property type="match status" value="1"/>
</dbReference>
<evidence type="ECO:0000256" key="2">
    <source>
        <dbReference type="ARBA" id="ARBA00022448"/>
    </source>
</evidence>
<dbReference type="PANTHER" id="PTHR24221">
    <property type="entry name" value="ATP-BINDING CASSETTE SUB-FAMILY B"/>
    <property type="match status" value="1"/>
</dbReference>
<evidence type="ECO:0000256" key="1">
    <source>
        <dbReference type="ARBA" id="ARBA00004651"/>
    </source>
</evidence>
<dbReference type="GO" id="GO:0016887">
    <property type="term" value="F:ATP hydrolysis activity"/>
    <property type="evidence" value="ECO:0007669"/>
    <property type="project" value="InterPro"/>
</dbReference>
<keyword evidence="5" id="KW-0547">Nucleotide-binding</keyword>
<keyword evidence="12" id="KW-0378">Hydrolase</keyword>
<accession>F0NZS6</accession>
<dbReference type="InterPro" id="IPR003593">
    <property type="entry name" value="AAA+_ATPase"/>
</dbReference>
<evidence type="ECO:0000259" key="11">
    <source>
        <dbReference type="PROSITE" id="PS50929"/>
    </source>
</evidence>
<evidence type="ECO:0000256" key="9">
    <source>
        <dbReference type="SAM" id="Phobius"/>
    </source>
</evidence>
<feature type="domain" description="ABC transmembrane type-1" evidence="11">
    <location>
        <begin position="69"/>
        <end position="327"/>
    </location>
</feature>
<feature type="transmembrane region" description="Helical" evidence="9">
    <location>
        <begin position="85"/>
        <end position="105"/>
    </location>
</feature>
<feature type="domain" description="ABC transporter" evidence="10">
    <location>
        <begin position="360"/>
        <end position="595"/>
    </location>
</feature>
<evidence type="ECO:0000256" key="4">
    <source>
        <dbReference type="ARBA" id="ARBA00022692"/>
    </source>
</evidence>
<dbReference type="GO" id="GO:0005886">
    <property type="term" value="C:plasma membrane"/>
    <property type="evidence" value="ECO:0007669"/>
    <property type="project" value="UniProtKB-SubCell"/>
</dbReference>
<evidence type="ECO:0000256" key="3">
    <source>
        <dbReference type="ARBA" id="ARBA00022475"/>
    </source>
</evidence>
<protein>
    <submittedName>
        <fullName evidence="12">Xenobiotic-transporting ATPase</fullName>
        <ecNumber evidence="12">3.6.3.44</ecNumber>
    </submittedName>
</protein>
<dbReference type="EMBL" id="CP002455">
    <property type="protein sequence ID" value="ADX67335.1"/>
    <property type="molecule type" value="Genomic_DNA"/>
</dbReference>
<dbReference type="PANTHER" id="PTHR24221:SF654">
    <property type="entry name" value="ATP-BINDING CASSETTE SUB-FAMILY B MEMBER 6"/>
    <property type="match status" value="1"/>
</dbReference>
<keyword evidence="3" id="KW-1003">Cell membrane</keyword>
<dbReference type="PROSITE" id="PS50893">
    <property type="entry name" value="ABC_TRANSPORTER_2"/>
    <property type="match status" value="1"/>
</dbReference>
<proteinExistence type="predicted"/>
<dbReference type="Proteomes" id="UP000008641">
    <property type="component" value="Chromosome"/>
</dbReference>
<name>F0NZS6_WEEVC</name>
<dbReference type="PROSITE" id="PS50929">
    <property type="entry name" value="ABC_TM1F"/>
    <property type="match status" value="1"/>
</dbReference>
<dbReference type="EC" id="3.6.3.44" evidence="12"/>
<dbReference type="FunFam" id="3.40.50.300:FF:000854">
    <property type="entry name" value="Multidrug ABC transporter ATP-binding protein"/>
    <property type="match status" value="1"/>
</dbReference>
<keyword evidence="7 9" id="KW-1133">Transmembrane helix</keyword>
<feature type="transmembrane region" description="Helical" evidence="9">
    <location>
        <begin position="27"/>
        <end position="55"/>
    </location>
</feature>
<dbReference type="InterPro" id="IPR027417">
    <property type="entry name" value="P-loop_NTPase"/>
</dbReference>
<keyword evidence="4 9" id="KW-0812">Transmembrane</keyword>
<keyword evidence="6" id="KW-0067">ATP-binding</keyword>
<keyword evidence="2" id="KW-0813">Transport</keyword>
<dbReference type="RefSeq" id="WP_013597727.1">
    <property type="nucleotide sequence ID" value="NC_015144.1"/>
</dbReference>
<dbReference type="HOGENOM" id="CLU_000604_84_3_10"/>
<dbReference type="InterPro" id="IPR017871">
    <property type="entry name" value="ABC_transporter-like_CS"/>
</dbReference>